<dbReference type="Gene3D" id="3.40.50.20">
    <property type="match status" value="1"/>
</dbReference>
<dbReference type="Proteomes" id="UP001634394">
    <property type="component" value="Unassembled WGS sequence"/>
</dbReference>
<dbReference type="Pfam" id="PF18130">
    <property type="entry name" value="ATPgrasp_N"/>
    <property type="match status" value="1"/>
</dbReference>
<dbReference type="InterPro" id="IPR041472">
    <property type="entry name" value="BL00235/CARNS1_N"/>
</dbReference>
<dbReference type="EMBL" id="JBJQND010000014">
    <property type="protein sequence ID" value="KAL3855371.1"/>
    <property type="molecule type" value="Genomic_DNA"/>
</dbReference>
<evidence type="ECO:0000313" key="2">
    <source>
        <dbReference type="EMBL" id="KAL3855371.1"/>
    </source>
</evidence>
<sequence>MLLVLSSIWLSKKNFKNNNGRNLIYVHKPITFWVTAQTSSIKQRRLTNNIVWTRHLMSKVGLAFPEAVGFVFETYIDYSNDVSAIRVVHVDNRKTHLEDIVSAEVTIFLERCINLKQYSQICVILRHYHTKCLVKGPRWSCTKDSIIRMRSVLKCVAALVSSMYTRNSALTPVGISLHRHTCIIKCQMFENLYPKMKGMSVRPLVETMITRSPKFIMVEKRVFVVGKRVHVVGKRVVLVDTDPNHYAKDEVAEFIHVDFIDHTHDHHHAVTISKQIKVDGCFTFVADYVPLTAMCCELLNLPKATKIGAVRAKHKSATLAILRERTADLKTSAEALSHDDIENVRKVGRFPLIMKLECGCCAVGITLVRNFEEMEDKYKEIRAILKKNLKTCTEHDVDVIFHEEQLVAAFISDNGPTRCKTYTETTACMPSVLPYEKQRQLLVAAYQCCRKIGLKNGVFNINGRMGGLDLRDWVRKIYGTDLLLSACEISCDVGAGGFEFPFANITVMENDLPTARQKVMAMPKI</sequence>
<feature type="domain" description="BL00235/CARNS1 N-terminal" evidence="1">
    <location>
        <begin position="233"/>
        <end position="302"/>
    </location>
</feature>
<dbReference type="AlphaFoldDB" id="A0ABD3V2D1"/>
<evidence type="ECO:0000259" key="1">
    <source>
        <dbReference type="Pfam" id="PF18130"/>
    </source>
</evidence>
<accession>A0ABD3V2D1</accession>
<dbReference type="Gene3D" id="3.30.470.20">
    <property type="entry name" value="ATP-grasp fold, B domain"/>
    <property type="match status" value="1"/>
</dbReference>
<dbReference type="InterPro" id="IPR031046">
    <property type="entry name" value="CARNS1"/>
</dbReference>
<comment type="caution">
    <text evidence="2">The sequence shown here is derived from an EMBL/GenBank/DDBJ whole genome shotgun (WGS) entry which is preliminary data.</text>
</comment>
<evidence type="ECO:0000313" key="3">
    <source>
        <dbReference type="Proteomes" id="UP001634394"/>
    </source>
</evidence>
<organism evidence="2 3">
    <name type="scientific">Sinanodonta woodiana</name>
    <name type="common">Chinese pond mussel</name>
    <name type="synonym">Anodonta woodiana</name>
    <dbReference type="NCBI Taxonomy" id="1069815"/>
    <lineage>
        <taxon>Eukaryota</taxon>
        <taxon>Metazoa</taxon>
        <taxon>Spiralia</taxon>
        <taxon>Lophotrochozoa</taxon>
        <taxon>Mollusca</taxon>
        <taxon>Bivalvia</taxon>
        <taxon>Autobranchia</taxon>
        <taxon>Heteroconchia</taxon>
        <taxon>Palaeoheterodonta</taxon>
        <taxon>Unionida</taxon>
        <taxon>Unionoidea</taxon>
        <taxon>Unionidae</taxon>
        <taxon>Unioninae</taxon>
        <taxon>Sinanodonta</taxon>
    </lineage>
</organism>
<keyword evidence="3" id="KW-1185">Reference proteome</keyword>
<name>A0ABD3V2D1_SINWO</name>
<dbReference type="PANTHER" id="PTHR48066:SF1">
    <property type="entry name" value="CARNOSINE SYNTHASE 1"/>
    <property type="match status" value="1"/>
</dbReference>
<gene>
    <name evidence="2" type="ORF">ACJMK2_014582</name>
</gene>
<reference evidence="2 3" key="1">
    <citation type="submission" date="2024-11" db="EMBL/GenBank/DDBJ databases">
        <title>Chromosome-level genome assembly of the freshwater bivalve Anodonta woodiana.</title>
        <authorList>
            <person name="Chen X."/>
        </authorList>
    </citation>
    <scope>NUCLEOTIDE SEQUENCE [LARGE SCALE GENOMIC DNA]</scope>
    <source>
        <strain evidence="2">MN2024</strain>
        <tissue evidence="2">Gills</tissue>
    </source>
</reference>
<dbReference type="SUPFAM" id="SSF56059">
    <property type="entry name" value="Glutathione synthetase ATP-binding domain-like"/>
    <property type="match status" value="1"/>
</dbReference>
<dbReference type="PANTHER" id="PTHR48066">
    <property type="entry name" value="CARNOSINE SYNTHASE 1"/>
    <property type="match status" value="1"/>
</dbReference>
<protein>
    <recommendedName>
        <fullName evidence="1">BL00235/CARNS1 N-terminal domain-containing protein</fullName>
    </recommendedName>
</protein>
<proteinExistence type="predicted"/>